<proteinExistence type="predicted"/>
<accession>A0A183C6Q2</accession>
<dbReference type="GO" id="GO:0004176">
    <property type="term" value="F:ATP-dependent peptidase activity"/>
    <property type="evidence" value="ECO:0007669"/>
    <property type="project" value="InterPro"/>
</dbReference>
<dbReference type="Proteomes" id="UP000050741">
    <property type="component" value="Unassembled WGS sequence"/>
</dbReference>
<evidence type="ECO:0000313" key="3">
    <source>
        <dbReference type="WBParaSite" id="GPLIN_000854800"/>
    </source>
</evidence>
<dbReference type="AlphaFoldDB" id="A0A183C6Q2"/>
<protein>
    <submittedName>
        <fullName evidence="3">Peptidase_M41 domain-containing protein</fullName>
    </submittedName>
</protein>
<dbReference type="WBParaSite" id="GPLIN_000854800">
    <property type="protein sequence ID" value="GPLIN_000854800"/>
    <property type="gene ID" value="GPLIN_000854800"/>
</dbReference>
<reference evidence="3" key="2">
    <citation type="submission" date="2016-06" db="UniProtKB">
        <authorList>
            <consortium name="WormBaseParasite"/>
        </authorList>
    </citation>
    <scope>IDENTIFICATION</scope>
</reference>
<organism evidence="2 3">
    <name type="scientific">Globodera pallida</name>
    <name type="common">Potato cyst nematode worm</name>
    <name type="synonym">Heterodera pallida</name>
    <dbReference type="NCBI Taxonomy" id="36090"/>
    <lineage>
        <taxon>Eukaryota</taxon>
        <taxon>Metazoa</taxon>
        <taxon>Ecdysozoa</taxon>
        <taxon>Nematoda</taxon>
        <taxon>Chromadorea</taxon>
        <taxon>Rhabditida</taxon>
        <taxon>Tylenchina</taxon>
        <taxon>Tylenchomorpha</taxon>
        <taxon>Tylenchoidea</taxon>
        <taxon>Heteroderidae</taxon>
        <taxon>Heteroderinae</taxon>
        <taxon>Globodera</taxon>
    </lineage>
</organism>
<dbReference type="Pfam" id="PF01434">
    <property type="entry name" value="Peptidase_M41"/>
    <property type="match status" value="1"/>
</dbReference>
<reference evidence="2" key="1">
    <citation type="submission" date="2014-05" db="EMBL/GenBank/DDBJ databases">
        <title>The genome and life-stage specific transcriptomes of Globodera pallida elucidate key aspects of plant parasitism by a cyst nematode.</title>
        <authorList>
            <person name="Cotton J.A."/>
            <person name="Lilley C.J."/>
            <person name="Jones L.M."/>
            <person name="Kikuchi T."/>
            <person name="Reid A.J."/>
            <person name="Thorpe P."/>
            <person name="Tsai I.J."/>
            <person name="Beasley H."/>
            <person name="Blok V."/>
            <person name="Cock P.J.A."/>
            <person name="Van den Akker S.E."/>
            <person name="Holroyd N."/>
            <person name="Hunt M."/>
            <person name="Mantelin S."/>
            <person name="Naghra H."/>
            <person name="Pain A."/>
            <person name="Palomares-Rius J.E."/>
            <person name="Zarowiecki M."/>
            <person name="Berriman M."/>
            <person name="Jones J.T."/>
            <person name="Urwin P.E."/>
        </authorList>
    </citation>
    <scope>NUCLEOTIDE SEQUENCE [LARGE SCALE GENOMIC DNA]</scope>
    <source>
        <strain evidence="2">Lindley</strain>
    </source>
</reference>
<dbReference type="SUPFAM" id="SSF140990">
    <property type="entry name" value="FtsH protease domain-like"/>
    <property type="match status" value="1"/>
</dbReference>
<evidence type="ECO:0000313" key="2">
    <source>
        <dbReference type="Proteomes" id="UP000050741"/>
    </source>
</evidence>
<dbReference type="InterPro" id="IPR037219">
    <property type="entry name" value="Peptidase_M41-like"/>
</dbReference>
<dbReference type="InterPro" id="IPR000642">
    <property type="entry name" value="Peptidase_M41"/>
</dbReference>
<dbReference type="Gene3D" id="1.20.58.760">
    <property type="entry name" value="Peptidase M41"/>
    <property type="match status" value="1"/>
</dbReference>
<dbReference type="GO" id="GO:0005524">
    <property type="term" value="F:ATP binding"/>
    <property type="evidence" value="ECO:0007669"/>
    <property type="project" value="InterPro"/>
</dbReference>
<evidence type="ECO:0000259" key="1">
    <source>
        <dbReference type="Pfam" id="PF01434"/>
    </source>
</evidence>
<keyword evidence="2" id="KW-1185">Reference proteome</keyword>
<name>A0A183C6Q2_GLOPA</name>
<feature type="domain" description="Peptidase M41" evidence="1">
    <location>
        <begin position="25"/>
        <end position="106"/>
    </location>
</feature>
<dbReference type="GO" id="GO:0004222">
    <property type="term" value="F:metalloendopeptidase activity"/>
    <property type="evidence" value="ECO:0007669"/>
    <property type="project" value="InterPro"/>
</dbReference>
<sequence>MVTAQIEKKWRRELRRANAQRLNNEARVSVHGAGHSLCDWLLPSAERFMRCTVVPTAEFDGATFTHPKDVFALSELRTEMVCLYGGKRAEMLFFDESIGHEGSDDLVVEGHAKKVYN</sequence>
<dbReference type="GO" id="GO:0006508">
    <property type="term" value="P:proteolysis"/>
    <property type="evidence" value="ECO:0007669"/>
    <property type="project" value="InterPro"/>
</dbReference>